<feature type="signal peptide" evidence="4">
    <location>
        <begin position="1"/>
        <end position="18"/>
    </location>
</feature>
<keyword evidence="6" id="KW-1185">Reference proteome</keyword>
<keyword evidence="3" id="KW-1133">Transmembrane helix</keyword>
<sequence length="278" mass="30267">MNIILLVCILNKIFLASASCVDGWFGSKCALQCHCFGEVKCDQTSGNCKFGCDPGWNGPGCQMTCSARTWGENCSSPCCSLCENHLCHPTNGSCVKCSAGQDCDIDCMADRETKVTSNSSKDCPDTFWGRNCMEKCCSLCEDQLCDPVLGSCYQCPPGLNCLKDCYVARTFTSKENADVKTNTANDWPKKEANKSVLGLIIFVAVAVILQCLLIACFPSSSTKKAEKNEPETSSLRKTYRSKSFVSSTIDETSDNSSYSSESSYTEKQSSLSRIETSN</sequence>
<feature type="compositionally biased region" description="Low complexity" evidence="2">
    <location>
        <begin position="254"/>
        <end position="272"/>
    </location>
</feature>
<evidence type="ECO:0000256" key="2">
    <source>
        <dbReference type="SAM" id="MobiDB-lite"/>
    </source>
</evidence>
<dbReference type="InterPro" id="IPR042635">
    <property type="entry name" value="MEGF10/SREC1/2-like"/>
</dbReference>
<dbReference type="Proteomes" id="UP001283361">
    <property type="component" value="Unassembled WGS sequence"/>
</dbReference>
<keyword evidence="4" id="KW-0732">Signal</keyword>
<feature type="transmembrane region" description="Helical" evidence="3">
    <location>
        <begin position="196"/>
        <end position="217"/>
    </location>
</feature>
<evidence type="ECO:0000256" key="4">
    <source>
        <dbReference type="SAM" id="SignalP"/>
    </source>
</evidence>
<dbReference type="GO" id="GO:0005044">
    <property type="term" value="F:scavenger receptor activity"/>
    <property type="evidence" value="ECO:0007669"/>
    <property type="project" value="InterPro"/>
</dbReference>
<proteinExistence type="predicted"/>
<feature type="chain" id="PRO_5042263785" evidence="4">
    <location>
        <begin position="19"/>
        <end position="278"/>
    </location>
</feature>
<keyword evidence="3" id="KW-0472">Membrane</keyword>
<feature type="compositionally biased region" description="Polar residues" evidence="2">
    <location>
        <begin position="241"/>
        <end position="250"/>
    </location>
</feature>
<organism evidence="5 6">
    <name type="scientific">Elysia crispata</name>
    <name type="common">lettuce slug</name>
    <dbReference type="NCBI Taxonomy" id="231223"/>
    <lineage>
        <taxon>Eukaryota</taxon>
        <taxon>Metazoa</taxon>
        <taxon>Spiralia</taxon>
        <taxon>Lophotrochozoa</taxon>
        <taxon>Mollusca</taxon>
        <taxon>Gastropoda</taxon>
        <taxon>Heterobranchia</taxon>
        <taxon>Euthyneura</taxon>
        <taxon>Panpulmonata</taxon>
        <taxon>Sacoglossa</taxon>
        <taxon>Placobranchoidea</taxon>
        <taxon>Plakobranchidae</taxon>
        <taxon>Elysia</taxon>
    </lineage>
</organism>
<keyword evidence="1" id="KW-0245">EGF-like domain</keyword>
<evidence type="ECO:0000313" key="6">
    <source>
        <dbReference type="Proteomes" id="UP001283361"/>
    </source>
</evidence>
<feature type="region of interest" description="Disordered" evidence="2">
    <location>
        <begin position="241"/>
        <end position="278"/>
    </location>
</feature>
<dbReference type="AlphaFoldDB" id="A0AAE1CY16"/>
<evidence type="ECO:0000256" key="1">
    <source>
        <dbReference type="ARBA" id="ARBA00022536"/>
    </source>
</evidence>
<dbReference type="PANTHER" id="PTHR24043">
    <property type="entry name" value="SCAVENGER RECEPTOR CLASS F"/>
    <property type="match status" value="1"/>
</dbReference>
<name>A0AAE1CY16_9GAST</name>
<gene>
    <name evidence="5" type="ORF">RRG08_064175</name>
</gene>
<reference evidence="5" key="1">
    <citation type="journal article" date="2023" name="G3 (Bethesda)">
        <title>A reference genome for the long-term kleptoplast-retaining sea slug Elysia crispata morphotype clarki.</title>
        <authorList>
            <person name="Eastman K.E."/>
            <person name="Pendleton A.L."/>
            <person name="Shaikh M.A."/>
            <person name="Suttiyut T."/>
            <person name="Ogas R."/>
            <person name="Tomko P."/>
            <person name="Gavelis G."/>
            <person name="Widhalm J.R."/>
            <person name="Wisecaver J.H."/>
        </authorList>
    </citation>
    <scope>NUCLEOTIDE SEQUENCE</scope>
    <source>
        <strain evidence="5">ECLA1</strain>
    </source>
</reference>
<evidence type="ECO:0000256" key="3">
    <source>
        <dbReference type="SAM" id="Phobius"/>
    </source>
</evidence>
<accession>A0AAE1CY16</accession>
<dbReference type="Gene3D" id="2.170.300.10">
    <property type="entry name" value="Tie2 ligand-binding domain superfamily"/>
    <property type="match status" value="1"/>
</dbReference>
<evidence type="ECO:0000313" key="5">
    <source>
        <dbReference type="EMBL" id="KAK3744148.1"/>
    </source>
</evidence>
<dbReference type="EMBL" id="JAWDGP010006274">
    <property type="protein sequence ID" value="KAK3744148.1"/>
    <property type="molecule type" value="Genomic_DNA"/>
</dbReference>
<comment type="caution">
    <text evidence="5">The sequence shown here is derived from an EMBL/GenBank/DDBJ whole genome shotgun (WGS) entry which is preliminary data.</text>
</comment>
<keyword evidence="3" id="KW-0812">Transmembrane</keyword>
<protein>
    <submittedName>
        <fullName evidence="5">Uncharacterized protein</fullName>
    </submittedName>
</protein>